<dbReference type="PANTHER" id="PTHR11848">
    <property type="entry name" value="TGF-BETA FAMILY"/>
    <property type="match status" value="1"/>
</dbReference>
<dbReference type="SUPFAM" id="SSF57501">
    <property type="entry name" value="Cystine-knot cytokines"/>
    <property type="match status" value="1"/>
</dbReference>
<evidence type="ECO:0000256" key="12">
    <source>
        <dbReference type="SAM" id="SignalP"/>
    </source>
</evidence>
<evidence type="ECO:0000259" key="13">
    <source>
        <dbReference type="PROSITE" id="PS51362"/>
    </source>
</evidence>
<evidence type="ECO:0000256" key="5">
    <source>
        <dbReference type="ARBA" id="ARBA00022685"/>
    </source>
</evidence>
<keyword evidence="3" id="KW-0217">Developmental protein</keyword>
<evidence type="ECO:0000256" key="11">
    <source>
        <dbReference type="SAM" id="MobiDB-lite"/>
    </source>
</evidence>
<evidence type="ECO:0000256" key="6">
    <source>
        <dbReference type="ARBA" id="ARBA00022729"/>
    </source>
</evidence>
<keyword evidence="7 10" id="KW-0339">Growth factor</keyword>
<dbReference type="GO" id="GO:0005615">
    <property type="term" value="C:extracellular space"/>
    <property type="evidence" value="ECO:0007669"/>
    <property type="project" value="TreeGrafter"/>
</dbReference>
<feature type="region of interest" description="Disordered" evidence="11">
    <location>
        <begin position="311"/>
        <end position="351"/>
    </location>
</feature>
<dbReference type="InterPro" id="IPR017948">
    <property type="entry name" value="TGFb_CS"/>
</dbReference>
<dbReference type="AlphaFoldDB" id="Q4U2V5"/>
<evidence type="ECO:0000256" key="2">
    <source>
        <dbReference type="ARBA" id="ARBA00006656"/>
    </source>
</evidence>
<dbReference type="CDD" id="cd13759">
    <property type="entry name" value="TGF_beta_NODAL"/>
    <property type="match status" value="1"/>
</dbReference>
<dbReference type="EMBL" id="DQ017963">
    <property type="protein sequence ID" value="AAY41193.1"/>
    <property type="molecule type" value="mRNA"/>
</dbReference>
<proteinExistence type="evidence at transcript level"/>
<evidence type="ECO:0000256" key="8">
    <source>
        <dbReference type="ARBA" id="ARBA00023157"/>
    </source>
</evidence>
<dbReference type="InterPro" id="IPR029034">
    <property type="entry name" value="Cystine-knot_cytokine"/>
</dbReference>
<evidence type="ECO:0000256" key="3">
    <source>
        <dbReference type="ARBA" id="ARBA00022473"/>
    </source>
</evidence>
<dbReference type="InterPro" id="IPR001839">
    <property type="entry name" value="TGF-b_C"/>
</dbReference>
<dbReference type="SMART" id="SM00204">
    <property type="entry name" value="TGFB"/>
    <property type="match status" value="1"/>
</dbReference>
<dbReference type="Gene3D" id="2.10.90.10">
    <property type="entry name" value="Cystine-knot cytokines"/>
    <property type="match status" value="1"/>
</dbReference>
<evidence type="ECO:0000256" key="4">
    <source>
        <dbReference type="ARBA" id="ARBA00022525"/>
    </source>
</evidence>
<evidence type="ECO:0000256" key="7">
    <source>
        <dbReference type="ARBA" id="ARBA00023030"/>
    </source>
</evidence>
<dbReference type="Pfam" id="PF00019">
    <property type="entry name" value="TGF_beta"/>
    <property type="match status" value="1"/>
</dbReference>
<keyword evidence="4" id="KW-0964">Secreted</keyword>
<accession>Q4U2V5</accession>
<organism evidence="14">
    <name type="scientific">Lytechinus variegatus</name>
    <name type="common">Green sea urchin</name>
    <name type="synonym">Echinus variegatus</name>
    <dbReference type="NCBI Taxonomy" id="7654"/>
    <lineage>
        <taxon>Eukaryota</taxon>
        <taxon>Metazoa</taxon>
        <taxon>Echinodermata</taxon>
        <taxon>Eleutherozoa</taxon>
        <taxon>Echinozoa</taxon>
        <taxon>Echinoidea</taxon>
        <taxon>Euechinoidea</taxon>
        <taxon>Echinacea</taxon>
        <taxon>Temnopleuroida</taxon>
        <taxon>Toxopneustidae</taxon>
        <taxon>Lytechinus</taxon>
    </lineage>
</organism>
<dbReference type="InterPro" id="IPR015615">
    <property type="entry name" value="TGF-beta-rel"/>
</dbReference>
<dbReference type="Gene3D" id="2.60.120.970">
    <property type="match status" value="1"/>
</dbReference>
<evidence type="ECO:0000256" key="10">
    <source>
        <dbReference type="RuleBase" id="RU000354"/>
    </source>
</evidence>
<feature type="chain" id="PRO_5004244132" evidence="12">
    <location>
        <begin position="23"/>
        <end position="455"/>
    </location>
</feature>
<dbReference type="PROSITE" id="PS00250">
    <property type="entry name" value="TGF_BETA_1"/>
    <property type="match status" value="1"/>
</dbReference>
<dbReference type="PROSITE" id="PS51362">
    <property type="entry name" value="TGF_BETA_2"/>
    <property type="match status" value="1"/>
</dbReference>
<dbReference type="GO" id="GO:0005125">
    <property type="term" value="F:cytokine activity"/>
    <property type="evidence" value="ECO:0007669"/>
    <property type="project" value="TreeGrafter"/>
</dbReference>
<evidence type="ECO:0000313" key="14">
    <source>
        <dbReference type="EMBL" id="AAY41193.1"/>
    </source>
</evidence>
<comment type="similarity">
    <text evidence="2 10">Belongs to the TGF-beta family.</text>
</comment>
<feature type="compositionally biased region" description="Basic and acidic residues" evidence="11">
    <location>
        <begin position="314"/>
        <end position="351"/>
    </location>
</feature>
<reference evidence="14" key="2">
    <citation type="submission" date="2016-12" db="EMBL/GenBank/DDBJ databases">
        <title>p38 MAPK Controls Axis Specification and Patterning in Sea Urchin Embryos.</title>
        <authorList>
            <person name="Bradham C.A."/>
            <person name="Miranda E.L."/>
            <person name="McClay D.R."/>
        </authorList>
    </citation>
    <scope>NUCLEOTIDE SEQUENCE</scope>
</reference>
<keyword evidence="8" id="KW-1015">Disulfide bond</keyword>
<dbReference type="FunFam" id="2.10.90.10:FF:000026">
    <property type="entry name" value="Nodal homolog 3-A"/>
    <property type="match status" value="1"/>
</dbReference>
<keyword evidence="5" id="KW-0165">Cleavage on pair of basic residues</keyword>
<feature type="signal peptide" evidence="12">
    <location>
        <begin position="1"/>
        <end position="22"/>
    </location>
</feature>
<dbReference type="OrthoDB" id="5949851at2759"/>
<evidence type="ECO:0000256" key="1">
    <source>
        <dbReference type="ARBA" id="ARBA00004613"/>
    </source>
</evidence>
<comment type="subcellular location">
    <subcellularLocation>
        <location evidence="1">Secreted</location>
    </subcellularLocation>
</comment>
<feature type="domain" description="TGF-beta family profile" evidence="13">
    <location>
        <begin position="336"/>
        <end position="455"/>
    </location>
</feature>
<dbReference type="InterPro" id="IPR001111">
    <property type="entry name" value="TGF-b_propeptide"/>
</dbReference>
<dbReference type="Pfam" id="PF00688">
    <property type="entry name" value="TGFb_propeptide"/>
    <property type="match status" value="1"/>
</dbReference>
<keyword evidence="9" id="KW-0325">Glycoprotein</keyword>
<keyword evidence="6 12" id="KW-0732">Signal</keyword>
<sequence>MHLASHLHLAAIVCIYITSSSAFFAPFLHETASALTDDVVTSTRTRRNTLPLGTPDVLDHGLANGIQHVDRNSSTMFMVELFESLYTGHNLVNPSKEECRAIEEADTVRSYIGVVEDVRSSSDLAMTWQTSFPTFDHPIDEAVHLAELRVRLNTTFDHPSRRFVIQLHQWVNVSCDEDLCQQRKLIHSRNIDARHDDFDGREVFDITKVVHQWIAMTNDATSPVEYSIELRAKPIVEQAADHDMEVLKALIAADIHEYVDIEVDSNDVPIFGDVDSSTSPLTVNDVTLVVFSRAPSSPIILSDAYNSVRARTRRSTDEARRRKKEKEQRKHQRDEHKQRLADKLRQERERSGPCRRVDMDVDFGRIGWDEWIIYPKQFNAYRCVGTCAGPLDSGDNPSNHAIMQDLIRLKQPERRTPEPCCIPTKLKPLSMLYFEEGSVLVRHHEDMIVQECGCR</sequence>
<dbReference type="GO" id="GO:0008083">
    <property type="term" value="F:growth factor activity"/>
    <property type="evidence" value="ECO:0007669"/>
    <property type="project" value="UniProtKB-KW"/>
</dbReference>
<evidence type="ECO:0000256" key="9">
    <source>
        <dbReference type="ARBA" id="ARBA00023180"/>
    </source>
</evidence>
<reference evidence="14" key="1">
    <citation type="journal article" date="2006" name="Development">
        <title>p38 MAPK is essential for secondary axis specification and patterning in sea urchin embryos.</title>
        <authorList>
            <person name="Bradham C.A."/>
            <person name="McClay D.R."/>
        </authorList>
    </citation>
    <scope>NUCLEOTIDE SEQUENCE</scope>
</reference>
<name>Q4U2V5_LYTVA</name>
<protein>
    <submittedName>
        <fullName evidence="14">TGFbeta family member Nodal</fullName>
    </submittedName>
</protein>
<dbReference type="PANTHER" id="PTHR11848:SF302">
    <property type="entry name" value="TGF-BETA FAMILY PROFILE DOMAIN-CONTAINING PROTEIN"/>
    <property type="match status" value="1"/>
</dbReference>